<organism evidence="7 8">
    <name type="scientific">Aromatoleum toluolicum</name>
    <dbReference type="NCBI Taxonomy" id="90060"/>
    <lineage>
        <taxon>Bacteria</taxon>
        <taxon>Pseudomonadati</taxon>
        <taxon>Pseudomonadota</taxon>
        <taxon>Betaproteobacteria</taxon>
        <taxon>Rhodocyclales</taxon>
        <taxon>Rhodocyclaceae</taxon>
        <taxon>Aromatoleum</taxon>
    </lineage>
</organism>
<dbReference type="EMBL" id="WTVS01000044">
    <property type="protein sequence ID" value="NMF99427.1"/>
    <property type="molecule type" value="Genomic_DNA"/>
</dbReference>
<dbReference type="PROSITE" id="PS50977">
    <property type="entry name" value="HTH_TETR_2"/>
    <property type="match status" value="1"/>
</dbReference>
<evidence type="ECO:0000256" key="5">
    <source>
        <dbReference type="PROSITE-ProRule" id="PRU00335"/>
    </source>
</evidence>
<keyword evidence="8" id="KW-1185">Reference proteome</keyword>
<proteinExistence type="predicted"/>
<feature type="DNA-binding region" description="H-T-H motif" evidence="5">
    <location>
        <begin position="46"/>
        <end position="65"/>
    </location>
</feature>
<reference evidence="7 8" key="1">
    <citation type="submission" date="2019-12" db="EMBL/GenBank/DDBJ databases">
        <title>Comparative genomics gives insights into the taxonomy of the Azoarcus-Aromatoleum group and reveals separate origins of nif in the plant-associated Azoarcus and non-plant-associated Aromatoleum sub-groups.</title>
        <authorList>
            <person name="Lafos M."/>
            <person name="Maluk M."/>
            <person name="Batista M."/>
            <person name="Junghare M."/>
            <person name="Carmona M."/>
            <person name="Faoro H."/>
            <person name="Cruz L.M."/>
            <person name="Battistoni F."/>
            <person name="De Souza E."/>
            <person name="Pedrosa F."/>
            <person name="Chen W.-M."/>
            <person name="Poole P.S."/>
            <person name="Dixon R.A."/>
            <person name="James E.K."/>
        </authorList>
    </citation>
    <scope>NUCLEOTIDE SEQUENCE [LARGE SCALE GENOMIC DNA]</scope>
    <source>
        <strain evidence="7 8">T</strain>
    </source>
</reference>
<dbReference type="Proteomes" id="UP000634522">
    <property type="component" value="Unassembled WGS sequence"/>
</dbReference>
<dbReference type="PANTHER" id="PTHR30055">
    <property type="entry name" value="HTH-TYPE TRANSCRIPTIONAL REGULATOR RUTR"/>
    <property type="match status" value="1"/>
</dbReference>
<keyword evidence="3 5" id="KW-0238">DNA-binding</keyword>
<feature type="domain" description="HTH tetR-type" evidence="6">
    <location>
        <begin position="23"/>
        <end position="83"/>
    </location>
</feature>
<keyword evidence="1" id="KW-0678">Repressor</keyword>
<evidence type="ECO:0000256" key="3">
    <source>
        <dbReference type="ARBA" id="ARBA00023125"/>
    </source>
</evidence>
<protein>
    <submittedName>
        <fullName evidence="7">TetR family transcriptional regulator</fullName>
    </submittedName>
</protein>
<dbReference type="PRINTS" id="PR00455">
    <property type="entry name" value="HTHTETR"/>
</dbReference>
<evidence type="ECO:0000256" key="2">
    <source>
        <dbReference type="ARBA" id="ARBA00023015"/>
    </source>
</evidence>
<evidence type="ECO:0000313" key="7">
    <source>
        <dbReference type="EMBL" id="NMF99427.1"/>
    </source>
</evidence>
<evidence type="ECO:0000256" key="4">
    <source>
        <dbReference type="ARBA" id="ARBA00023163"/>
    </source>
</evidence>
<gene>
    <name evidence="7" type="ORF">GPA27_18775</name>
</gene>
<name>A0ABX1NJF5_9RHOO</name>
<dbReference type="SUPFAM" id="SSF46689">
    <property type="entry name" value="Homeodomain-like"/>
    <property type="match status" value="1"/>
</dbReference>
<evidence type="ECO:0000313" key="8">
    <source>
        <dbReference type="Proteomes" id="UP000634522"/>
    </source>
</evidence>
<keyword evidence="4" id="KW-0804">Transcription</keyword>
<dbReference type="InterPro" id="IPR009057">
    <property type="entry name" value="Homeodomain-like_sf"/>
</dbReference>
<dbReference type="InterPro" id="IPR050109">
    <property type="entry name" value="HTH-type_TetR-like_transc_reg"/>
</dbReference>
<dbReference type="PROSITE" id="PS01081">
    <property type="entry name" value="HTH_TETR_1"/>
    <property type="match status" value="1"/>
</dbReference>
<dbReference type="Pfam" id="PF00440">
    <property type="entry name" value="TetR_N"/>
    <property type="match status" value="1"/>
</dbReference>
<dbReference type="Gene3D" id="1.10.357.10">
    <property type="entry name" value="Tetracycline Repressor, domain 2"/>
    <property type="match status" value="1"/>
</dbReference>
<dbReference type="RefSeq" id="WP_169142030.1">
    <property type="nucleotide sequence ID" value="NZ_WTVS01000044.1"/>
</dbReference>
<accession>A0ABX1NJF5</accession>
<sequence>MKLDARTGLVQAEAGDAPGSGPGARRRQILEAAEECFRDKGFHGASIAEISAVAGVSAGHIYYYFKNKEEIITAIAEAELDALLEIHDAVRLEHNVVDAIVARSGDIALHYADPENSRLRLEILAESARNPCISARVHALDRRARESAYRSLRLVNAGLAGEALEARIAAQYELISAILFGITVRAVRGIEVDHALLRREVMDTVRHVLERN</sequence>
<dbReference type="PANTHER" id="PTHR30055:SF234">
    <property type="entry name" value="HTH-TYPE TRANSCRIPTIONAL REGULATOR BETI"/>
    <property type="match status" value="1"/>
</dbReference>
<evidence type="ECO:0000259" key="6">
    <source>
        <dbReference type="PROSITE" id="PS50977"/>
    </source>
</evidence>
<keyword evidence="2" id="KW-0805">Transcription regulation</keyword>
<dbReference type="InterPro" id="IPR001647">
    <property type="entry name" value="HTH_TetR"/>
</dbReference>
<comment type="caution">
    <text evidence="7">The sequence shown here is derived from an EMBL/GenBank/DDBJ whole genome shotgun (WGS) entry which is preliminary data.</text>
</comment>
<dbReference type="InterPro" id="IPR023772">
    <property type="entry name" value="DNA-bd_HTH_TetR-type_CS"/>
</dbReference>
<evidence type="ECO:0000256" key="1">
    <source>
        <dbReference type="ARBA" id="ARBA00022491"/>
    </source>
</evidence>